<dbReference type="AlphaFoldDB" id="M1DG14"/>
<sequence>MGIKQVSRCCNSQSTPATHGPWSGPQTVGVVRGWNPKIRLFDLDQRSTRTVRGSDHGPLTGSVVGHSKIVPSIDHGGTYRLQVEQPFSVWETPGDHVLAHMVQTIVKQYKTQRRVGVKFTGSGLACWNYRWSEEPFDGSSNGLGDHQEYFSPLLQLVLFLLLVSVLALPLSQHT</sequence>
<accession>M1DG14</accession>
<dbReference type="InParanoid" id="M1DG14"/>
<feature type="transmembrane region" description="Helical" evidence="2">
    <location>
        <begin position="149"/>
        <end position="170"/>
    </location>
</feature>
<reference evidence="3" key="2">
    <citation type="submission" date="2015-06" db="UniProtKB">
        <authorList>
            <consortium name="EnsemblPlants"/>
        </authorList>
    </citation>
    <scope>IDENTIFICATION</scope>
    <source>
        <strain evidence="3">DM1-3 516 R44</strain>
    </source>
</reference>
<dbReference type="EnsemblPlants" id="PGSC0003DMT400088467">
    <property type="protein sequence ID" value="PGSC0003DMT400088467"/>
    <property type="gene ID" value="PGSC0003DMG400038038"/>
</dbReference>
<keyword evidence="4" id="KW-1185">Reference proteome</keyword>
<name>M1DG14_SOLTU</name>
<keyword evidence="2" id="KW-1133">Transmembrane helix</keyword>
<dbReference type="HOGENOM" id="CLU_1542747_0_0_1"/>
<evidence type="ECO:0000313" key="4">
    <source>
        <dbReference type="Proteomes" id="UP000011115"/>
    </source>
</evidence>
<proteinExistence type="predicted"/>
<evidence type="ECO:0000256" key="1">
    <source>
        <dbReference type="SAM" id="MobiDB-lite"/>
    </source>
</evidence>
<dbReference type="Gramene" id="PGSC0003DMT400088467">
    <property type="protein sequence ID" value="PGSC0003DMT400088467"/>
    <property type="gene ID" value="PGSC0003DMG400038038"/>
</dbReference>
<keyword evidence="2" id="KW-0812">Transmembrane</keyword>
<reference evidence="4" key="1">
    <citation type="journal article" date="2011" name="Nature">
        <title>Genome sequence and analysis of the tuber crop potato.</title>
        <authorList>
            <consortium name="The Potato Genome Sequencing Consortium"/>
        </authorList>
    </citation>
    <scope>NUCLEOTIDE SEQUENCE [LARGE SCALE GENOMIC DNA]</scope>
    <source>
        <strain evidence="4">cv. DM1-3 516 R44</strain>
    </source>
</reference>
<dbReference type="PaxDb" id="4113-PGSC0003DMT400088467"/>
<protein>
    <submittedName>
        <fullName evidence="3">Uncharacterized protein</fullName>
    </submittedName>
</protein>
<feature type="compositionally biased region" description="Polar residues" evidence="1">
    <location>
        <begin position="8"/>
        <end position="17"/>
    </location>
</feature>
<evidence type="ECO:0000313" key="3">
    <source>
        <dbReference type="EnsemblPlants" id="PGSC0003DMT400088467"/>
    </source>
</evidence>
<dbReference type="Proteomes" id="UP000011115">
    <property type="component" value="Unassembled WGS sequence"/>
</dbReference>
<evidence type="ECO:0000256" key="2">
    <source>
        <dbReference type="SAM" id="Phobius"/>
    </source>
</evidence>
<feature type="region of interest" description="Disordered" evidence="1">
    <location>
        <begin position="1"/>
        <end position="24"/>
    </location>
</feature>
<keyword evidence="2" id="KW-0472">Membrane</keyword>
<organism evidence="3 4">
    <name type="scientific">Solanum tuberosum</name>
    <name type="common">Potato</name>
    <dbReference type="NCBI Taxonomy" id="4113"/>
    <lineage>
        <taxon>Eukaryota</taxon>
        <taxon>Viridiplantae</taxon>
        <taxon>Streptophyta</taxon>
        <taxon>Embryophyta</taxon>
        <taxon>Tracheophyta</taxon>
        <taxon>Spermatophyta</taxon>
        <taxon>Magnoliopsida</taxon>
        <taxon>eudicotyledons</taxon>
        <taxon>Gunneridae</taxon>
        <taxon>Pentapetalae</taxon>
        <taxon>asterids</taxon>
        <taxon>lamiids</taxon>
        <taxon>Solanales</taxon>
        <taxon>Solanaceae</taxon>
        <taxon>Solanoideae</taxon>
        <taxon>Solaneae</taxon>
        <taxon>Solanum</taxon>
    </lineage>
</organism>